<gene>
    <name evidence="1" type="ORF">E5990_10200</name>
</gene>
<reference evidence="1" key="1">
    <citation type="submission" date="2019-04" db="EMBL/GenBank/DDBJ databases">
        <title>Microbes associate with the intestines of laboratory mice.</title>
        <authorList>
            <person name="Navarre W."/>
            <person name="Wong E."/>
            <person name="Huang K.C."/>
            <person name="Tropini C."/>
            <person name="Ng K."/>
            <person name="Yu B."/>
        </authorList>
    </citation>
    <scope>NUCLEOTIDE SEQUENCE</scope>
    <source>
        <strain evidence="1">NM86_A22</strain>
    </source>
</reference>
<sequence>MHNIQNKGVAVYCASSNNIAPEFIQQARTVGKLLAHAGVPVVSGGGSAGLMAAVIEGALESGGQAIGVLPQFMVDKGWDHPKLTKRIITQTMHQRKMQMAQLSCAAIALPGGVGTLDELFEIITWRQLHLFDGNVVICNTDGFYNRLLEHLQFTAENGFMRPAAPQKLWQVAENAADAVTAALSPAQDPGIQYHMPDKPIV</sequence>
<comment type="caution">
    <text evidence="1">The sequence shown here is derived from an EMBL/GenBank/DDBJ whole genome shotgun (WGS) entry which is preliminary data.</text>
</comment>
<evidence type="ECO:0000313" key="2">
    <source>
        <dbReference type="Proteomes" id="UP000305401"/>
    </source>
</evidence>
<protein>
    <submittedName>
        <fullName evidence="1">TIGR00730 family Rossman fold protein</fullName>
    </submittedName>
</protein>
<keyword evidence="2" id="KW-1185">Reference proteome</keyword>
<accession>A0AC61S2Z6</accession>
<organism evidence="1 2">
    <name type="scientific">Muribaculum caecicola</name>
    <dbReference type="NCBI Taxonomy" id="3038144"/>
    <lineage>
        <taxon>Bacteria</taxon>
        <taxon>Pseudomonadati</taxon>
        <taxon>Bacteroidota</taxon>
        <taxon>Bacteroidia</taxon>
        <taxon>Bacteroidales</taxon>
        <taxon>Muribaculaceae</taxon>
        <taxon>Muribaculum</taxon>
    </lineage>
</organism>
<evidence type="ECO:0000313" key="1">
    <source>
        <dbReference type="EMBL" id="THG43444.1"/>
    </source>
</evidence>
<proteinExistence type="predicted"/>
<dbReference type="Proteomes" id="UP000305401">
    <property type="component" value="Unassembled WGS sequence"/>
</dbReference>
<name>A0AC61S2Z6_9BACT</name>
<dbReference type="EMBL" id="SSTG01000182">
    <property type="protein sequence ID" value="THG43444.1"/>
    <property type="molecule type" value="Genomic_DNA"/>
</dbReference>